<reference evidence="8 9" key="1">
    <citation type="submission" date="2019-08" db="EMBL/GenBank/DDBJ databases">
        <title>Genomes of Antarctic Bizionia species.</title>
        <authorList>
            <person name="Bowman J.P."/>
        </authorList>
    </citation>
    <scope>NUCLEOTIDE SEQUENCE [LARGE SCALE GENOMIC DNA]</scope>
    <source>
        <strain evidence="8 9">APA-1</strain>
    </source>
</reference>
<dbReference type="InterPro" id="IPR013655">
    <property type="entry name" value="PAS_fold_3"/>
</dbReference>
<dbReference type="InterPro" id="IPR005467">
    <property type="entry name" value="His_kinase_dom"/>
</dbReference>
<protein>
    <recommendedName>
        <fullName evidence="2">histidine kinase</fullName>
        <ecNumber evidence="2">2.7.13.3</ecNumber>
    </recommendedName>
</protein>
<dbReference type="Proteomes" id="UP000324358">
    <property type="component" value="Unassembled WGS sequence"/>
</dbReference>
<comment type="caution">
    <text evidence="8">The sequence shown here is derived from an EMBL/GenBank/DDBJ whole genome shotgun (WGS) entry which is preliminary data.</text>
</comment>
<dbReference type="OrthoDB" id="5522855at2"/>
<dbReference type="PROSITE" id="PS50109">
    <property type="entry name" value="HIS_KIN"/>
    <property type="match status" value="1"/>
</dbReference>
<gene>
    <name evidence="8" type="ORF">ES675_10810</name>
</gene>
<dbReference type="PROSITE" id="PS50113">
    <property type="entry name" value="PAC"/>
    <property type="match status" value="1"/>
</dbReference>
<accession>A0A5D0QT27</accession>
<dbReference type="Pfam" id="PF02518">
    <property type="entry name" value="HATPase_c"/>
    <property type="match status" value="1"/>
</dbReference>
<keyword evidence="3" id="KW-0597">Phosphoprotein</keyword>
<dbReference type="CDD" id="cd00130">
    <property type="entry name" value="PAS"/>
    <property type="match status" value="1"/>
</dbReference>
<dbReference type="RefSeq" id="WP_066255758.1">
    <property type="nucleotide sequence ID" value="NZ_VSKL01000004.1"/>
</dbReference>
<dbReference type="InterPro" id="IPR004358">
    <property type="entry name" value="Sig_transdc_His_kin-like_C"/>
</dbReference>
<evidence type="ECO:0000313" key="8">
    <source>
        <dbReference type="EMBL" id="TYB72252.1"/>
    </source>
</evidence>
<dbReference type="PRINTS" id="PR00344">
    <property type="entry name" value="BCTRLSENSOR"/>
</dbReference>
<dbReference type="InterPro" id="IPR001610">
    <property type="entry name" value="PAC"/>
</dbReference>
<evidence type="ECO:0000256" key="5">
    <source>
        <dbReference type="ARBA" id="ARBA00022777"/>
    </source>
</evidence>
<dbReference type="InterPro" id="IPR035965">
    <property type="entry name" value="PAS-like_dom_sf"/>
</dbReference>
<dbReference type="InterPro" id="IPR003594">
    <property type="entry name" value="HATPase_dom"/>
</dbReference>
<dbReference type="SUPFAM" id="SSF55874">
    <property type="entry name" value="ATPase domain of HSP90 chaperone/DNA topoisomerase II/histidine kinase"/>
    <property type="match status" value="1"/>
</dbReference>
<dbReference type="PANTHER" id="PTHR43304:SF1">
    <property type="entry name" value="PAC DOMAIN-CONTAINING PROTEIN"/>
    <property type="match status" value="1"/>
</dbReference>
<dbReference type="Gene3D" id="3.30.565.10">
    <property type="entry name" value="Histidine kinase-like ATPase, C-terminal domain"/>
    <property type="match status" value="1"/>
</dbReference>
<organism evidence="8 9">
    <name type="scientific">Bizionia algoritergicola</name>
    <dbReference type="NCBI Taxonomy" id="291187"/>
    <lineage>
        <taxon>Bacteria</taxon>
        <taxon>Pseudomonadati</taxon>
        <taxon>Bacteroidota</taxon>
        <taxon>Flavobacteriia</taxon>
        <taxon>Flavobacteriales</taxon>
        <taxon>Flavobacteriaceae</taxon>
        <taxon>Bizionia</taxon>
    </lineage>
</organism>
<dbReference type="NCBIfam" id="TIGR00229">
    <property type="entry name" value="sensory_box"/>
    <property type="match status" value="1"/>
</dbReference>
<keyword evidence="9" id="KW-1185">Reference proteome</keyword>
<dbReference type="InterPro" id="IPR052162">
    <property type="entry name" value="Sensor_kinase/Photoreceptor"/>
</dbReference>
<keyword evidence="4" id="KW-0808">Transferase</keyword>
<name>A0A5D0QT27_9FLAO</name>
<evidence type="ECO:0000256" key="1">
    <source>
        <dbReference type="ARBA" id="ARBA00000085"/>
    </source>
</evidence>
<dbReference type="Gene3D" id="3.30.450.20">
    <property type="entry name" value="PAS domain"/>
    <property type="match status" value="1"/>
</dbReference>
<evidence type="ECO:0000256" key="3">
    <source>
        <dbReference type="ARBA" id="ARBA00022553"/>
    </source>
</evidence>
<comment type="catalytic activity">
    <reaction evidence="1">
        <text>ATP + protein L-histidine = ADP + protein N-phospho-L-histidine.</text>
        <dbReference type="EC" id="2.7.13.3"/>
    </reaction>
</comment>
<keyword evidence="5" id="KW-0418">Kinase</keyword>
<evidence type="ECO:0000313" key="9">
    <source>
        <dbReference type="Proteomes" id="UP000324358"/>
    </source>
</evidence>
<dbReference type="InterPro" id="IPR036890">
    <property type="entry name" value="HATPase_C_sf"/>
</dbReference>
<dbReference type="PANTHER" id="PTHR43304">
    <property type="entry name" value="PHYTOCHROME-LIKE PROTEIN CPH1"/>
    <property type="match status" value="1"/>
</dbReference>
<dbReference type="Pfam" id="PF08447">
    <property type="entry name" value="PAS_3"/>
    <property type="match status" value="1"/>
</dbReference>
<proteinExistence type="predicted"/>
<evidence type="ECO:0000256" key="4">
    <source>
        <dbReference type="ARBA" id="ARBA00022679"/>
    </source>
</evidence>
<dbReference type="SMART" id="SM00387">
    <property type="entry name" value="HATPase_c"/>
    <property type="match status" value="1"/>
</dbReference>
<dbReference type="EC" id="2.7.13.3" evidence="2"/>
<dbReference type="InterPro" id="IPR000014">
    <property type="entry name" value="PAS"/>
</dbReference>
<sequence length="392" mass="44472">MNKIEEVSSQDSSLSNKIEDISLDPIQNNMIMAFALKNSNIGVWDYHAKTNMVYYSIQAIKILGFDHLKYDTRDFDWQQKIHPDDLEGLLSNLTAHYENKTEKYTSEHRVIGKDGTYKWVKDSGKIVERDSNGIHTRMIGTISDITDRMEREKSIENNLDIITNQNQKLTNFAHIVTHNLKEYAGNFESLLTFYEEAKNEEEKASLIEYLKTVSKSLTNTITSLKDIVTTQSIKKIERENLNVYNYIESTIKLLDIEIASKQAVFNNDLNKSIYLYCNAAYLESIIQNLASNALKYSHPDRQPIIDINSELSSDNQLTITVADNGIGIDLDKFGDKIFGLYKTFHGNENAQGVGLYLTKNQIEALGGEISVSSQVNMGTTFTITMTLTKNPA</sequence>
<evidence type="ECO:0000259" key="7">
    <source>
        <dbReference type="PROSITE" id="PS50113"/>
    </source>
</evidence>
<feature type="domain" description="Histidine kinase" evidence="6">
    <location>
        <begin position="171"/>
        <end position="389"/>
    </location>
</feature>
<feature type="domain" description="PAC" evidence="7">
    <location>
        <begin position="104"/>
        <end position="157"/>
    </location>
</feature>
<evidence type="ECO:0000256" key="2">
    <source>
        <dbReference type="ARBA" id="ARBA00012438"/>
    </source>
</evidence>
<evidence type="ECO:0000259" key="6">
    <source>
        <dbReference type="PROSITE" id="PS50109"/>
    </source>
</evidence>
<dbReference type="AlphaFoldDB" id="A0A5D0QT27"/>
<dbReference type="SUPFAM" id="SSF55785">
    <property type="entry name" value="PYP-like sensor domain (PAS domain)"/>
    <property type="match status" value="1"/>
</dbReference>
<dbReference type="GO" id="GO:0004673">
    <property type="term" value="F:protein histidine kinase activity"/>
    <property type="evidence" value="ECO:0007669"/>
    <property type="project" value="UniProtKB-EC"/>
</dbReference>
<dbReference type="EMBL" id="VSKL01000004">
    <property type="protein sequence ID" value="TYB72252.1"/>
    <property type="molecule type" value="Genomic_DNA"/>
</dbReference>
<dbReference type="InterPro" id="IPR000700">
    <property type="entry name" value="PAS-assoc_C"/>
</dbReference>
<dbReference type="SMART" id="SM00086">
    <property type="entry name" value="PAC"/>
    <property type="match status" value="1"/>
</dbReference>